<protein>
    <recommendedName>
        <fullName evidence="4">Tetratricopeptide repeat protein</fullName>
    </recommendedName>
</protein>
<feature type="signal peptide" evidence="1">
    <location>
        <begin position="1"/>
        <end position="17"/>
    </location>
</feature>
<sequence>MKKVLLLILSLATFSFAGINEDVNESIQYINQKNYVKALDKLRTIRFDKEEGELFERVNFSIFQLSGDLNEQINALQKIVKNKDSKGEYAILANELLADYEKDINKKLALQKELNKRTDNKNIAYLLNEVLSLYKLNKEKEANKINDIIDKNENLDIKKAYYINLVAALYQEKLDNYASKISNRALKLDKKDSVYLANVYLVVANYQKNNKSAEKYLESALKLDKSDNMQVRVADTYAKNGEYKKAISMFENLYKKTKEFKYAGAVLLYSTLDKDSKKENAYYDILLKSGIKNTDIAIFLVNYNNEKLLDSAIKYAKKAVSQNEENSKQLLEQITNLKK</sequence>
<dbReference type="Gene3D" id="1.25.40.10">
    <property type="entry name" value="Tetratricopeptide repeat domain"/>
    <property type="match status" value="1"/>
</dbReference>
<name>A0A6I8MDB5_9FUSO</name>
<dbReference type="AlphaFoldDB" id="A0A6I8MDB5"/>
<evidence type="ECO:0008006" key="4">
    <source>
        <dbReference type="Google" id="ProtNLM"/>
    </source>
</evidence>
<dbReference type="SUPFAM" id="SSF48452">
    <property type="entry name" value="TPR-like"/>
    <property type="match status" value="1"/>
</dbReference>
<dbReference type="RefSeq" id="WP_156683114.1">
    <property type="nucleotide sequence ID" value="NZ_CABWIB010000001.1"/>
</dbReference>
<proteinExistence type="predicted"/>
<reference evidence="2 3" key="1">
    <citation type="submission" date="2019-10" db="EMBL/GenBank/DDBJ databases">
        <authorList>
            <person name="Blom J."/>
        </authorList>
    </citation>
    <scope>NUCLEOTIDE SEQUENCE [LARGE SCALE GENOMIC DNA]</scope>
    <source>
        <strain evidence="2 3">ES3154-GLU</strain>
    </source>
</reference>
<accession>A0A6I8MDB5</accession>
<organism evidence="2 3">
    <name type="scientific">Oceanivirga miroungae</name>
    <dbReference type="NCBI Taxonomy" id="1130046"/>
    <lineage>
        <taxon>Bacteria</taxon>
        <taxon>Fusobacteriati</taxon>
        <taxon>Fusobacteriota</taxon>
        <taxon>Fusobacteriia</taxon>
        <taxon>Fusobacteriales</taxon>
        <taxon>Leptotrichiaceae</taxon>
        <taxon>Oceanivirga</taxon>
    </lineage>
</organism>
<evidence type="ECO:0000313" key="2">
    <source>
        <dbReference type="EMBL" id="VWL85090.1"/>
    </source>
</evidence>
<dbReference type="EMBL" id="CABWIB010000001">
    <property type="protein sequence ID" value="VWL85090.1"/>
    <property type="molecule type" value="Genomic_DNA"/>
</dbReference>
<keyword evidence="3" id="KW-1185">Reference proteome</keyword>
<gene>
    <name evidence="2" type="ORF">OMES3154_00372</name>
</gene>
<evidence type="ECO:0000313" key="3">
    <source>
        <dbReference type="Proteomes" id="UP000419017"/>
    </source>
</evidence>
<keyword evidence="1" id="KW-0732">Signal</keyword>
<evidence type="ECO:0000256" key="1">
    <source>
        <dbReference type="SAM" id="SignalP"/>
    </source>
</evidence>
<dbReference type="InterPro" id="IPR011990">
    <property type="entry name" value="TPR-like_helical_dom_sf"/>
</dbReference>
<dbReference type="Proteomes" id="UP000419017">
    <property type="component" value="Unassembled WGS sequence"/>
</dbReference>
<feature type="chain" id="PRO_5026133969" description="Tetratricopeptide repeat protein" evidence="1">
    <location>
        <begin position="18"/>
        <end position="339"/>
    </location>
</feature>